<evidence type="ECO:0000313" key="2">
    <source>
        <dbReference type="Proteomes" id="UP000092445"/>
    </source>
</evidence>
<accession>A0A1B0A998</accession>
<dbReference type="AlphaFoldDB" id="A0A1B0A998"/>
<dbReference type="VEuPathDB" id="VectorBase:GPAI038312"/>
<dbReference type="EnsemblMetazoa" id="GPAI038312-RA">
    <property type="protein sequence ID" value="GPAI038312-PA"/>
    <property type="gene ID" value="GPAI038312"/>
</dbReference>
<proteinExistence type="predicted"/>
<protein>
    <submittedName>
        <fullName evidence="1">Uncharacterized protein</fullName>
    </submittedName>
</protein>
<evidence type="ECO:0000313" key="1">
    <source>
        <dbReference type="EnsemblMetazoa" id="GPAI038312-PA"/>
    </source>
</evidence>
<name>A0A1B0A998_GLOPL</name>
<keyword evidence="2" id="KW-1185">Reference proteome</keyword>
<reference evidence="1" key="2">
    <citation type="submission" date="2020-05" db="UniProtKB">
        <authorList>
            <consortium name="EnsemblMetazoa"/>
        </authorList>
    </citation>
    <scope>IDENTIFICATION</scope>
    <source>
        <strain evidence="1">IAEA</strain>
    </source>
</reference>
<organism evidence="1 2">
    <name type="scientific">Glossina pallidipes</name>
    <name type="common">Tsetse fly</name>
    <dbReference type="NCBI Taxonomy" id="7398"/>
    <lineage>
        <taxon>Eukaryota</taxon>
        <taxon>Metazoa</taxon>
        <taxon>Ecdysozoa</taxon>
        <taxon>Arthropoda</taxon>
        <taxon>Hexapoda</taxon>
        <taxon>Insecta</taxon>
        <taxon>Pterygota</taxon>
        <taxon>Neoptera</taxon>
        <taxon>Endopterygota</taxon>
        <taxon>Diptera</taxon>
        <taxon>Brachycera</taxon>
        <taxon>Muscomorpha</taxon>
        <taxon>Hippoboscoidea</taxon>
        <taxon>Glossinidae</taxon>
        <taxon>Glossina</taxon>
    </lineage>
</organism>
<dbReference type="Proteomes" id="UP000092445">
    <property type="component" value="Unassembled WGS sequence"/>
</dbReference>
<reference evidence="2" key="1">
    <citation type="submission" date="2014-03" db="EMBL/GenBank/DDBJ databases">
        <authorList>
            <person name="Aksoy S."/>
            <person name="Warren W."/>
            <person name="Wilson R.K."/>
        </authorList>
    </citation>
    <scope>NUCLEOTIDE SEQUENCE [LARGE SCALE GENOMIC DNA]</scope>
    <source>
        <strain evidence="2">IAEA</strain>
    </source>
</reference>
<sequence length="102" mass="11452">MLRLPMRAEGAGALASGSVAAGMGLETTLISLIQQQNPTATTSPPPSLNRRIGDARTLTKRIRFNAQTYGISTQQFLWPFVFQYKGVHTYKRVYNTHLQWQQ</sequence>